<evidence type="ECO:0000259" key="4">
    <source>
        <dbReference type="PROSITE" id="PS50887"/>
    </source>
</evidence>
<dbReference type="InterPro" id="IPR035965">
    <property type="entry name" value="PAS-like_dom_sf"/>
</dbReference>
<keyword evidence="2" id="KW-0472">Membrane</keyword>
<dbReference type="InterPro" id="IPR000160">
    <property type="entry name" value="GGDEF_dom"/>
</dbReference>
<reference evidence="5 6" key="1">
    <citation type="submission" date="2016-10" db="EMBL/GenBank/DDBJ databases">
        <authorList>
            <person name="de Groot N.N."/>
        </authorList>
    </citation>
    <scope>NUCLEOTIDE SEQUENCE [LARGE SCALE GENOMIC DNA]</scope>
    <source>
        <strain evidence="5 6">Nm22</strain>
    </source>
</reference>
<feature type="domain" description="EAL" evidence="3">
    <location>
        <begin position="540"/>
        <end position="786"/>
    </location>
</feature>
<evidence type="ECO:0000259" key="3">
    <source>
        <dbReference type="PROSITE" id="PS50883"/>
    </source>
</evidence>
<dbReference type="PANTHER" id="PTHR44757:SF2">
    <property type="entry name" value="BIOFILM ARCHITECTURE MAINTENANCE PROTEIN MBAA"/>
    <property type="match status" value="1"/>
</dbReference>
<dbReference type="NCBIfam" id="TIGR00254">
    <property type="entry name" value="GGDEF"/>
    <property type="match status" value="1"/>
</dbReference>
<dbReference type="Pfam" id="PF00563">
    <property type="entry name" value="EAL"/>
    <property type="match status" value="1"/>
</dbReference>
<evidence type="ECO:0000256" key="2">
    <source>
        <dbReference type="SAM" id="Phobius"/>
    </source>
</evidence>
<dbReference type="SMART" id="SM00267">
    <property type="entry name" value="GGDEF"/>
    <property type="match status" value="1"/>
</dbReference>
<gene>
    <name evidence="5" type="ORF">SAMN05216325_106133</name>
</gene>
<feature type="region of interest" description="Disordered" evidence="1">
    <location>
        <begin position="291"/>
        <end position="310"/>
    </location>
</feature>
<dbReference type="PANTHER" id="PTHR44757">
    <property type="entry name" value="DIGUANYLATE CYCLASE DGCP"/>
    <property type="match status" value="1"/>
</dbReference>
<dbReference type="AlphaFoldDB" id="A0A1H8DCP5"/>
<dbReference type="PROSITE" id="PS50887">
    <property type="entry name" value="GGDEF"/>
    <property type="match status" value="1"/>
</dbReference>
<organism evidence="5 6">
    <name type="scientific">Nitrosomonas marina</name>
    <dbReference type="NCBI Taxonomy" id="917"/>
    <lineage>
        <taxon>Bacteria</taxon>
        <taxon>Pseudomonadati</taxon>
        <taxon>Pseudomonadota</taxon>
        <taxon>Betaproteobacteria</taxon>
        <taxon>Nitrosomonadales</taxon>
        <taxon>Nitrosomonadaceae</taxon>
        <taxon>Nitrosomonas</taxon>
    </lineage>
</organism>
<dbReference type="SUPFAM" id="SSF55785">
    <property type="entry name" value="PYP-like sensor domain (PAS domain)"/>
    <property type="match status" value="1"/>
</dbReference>
<feature type="domain" description="GGDEF" evidence="4">
    <location>
        <begin position="396"/>
        <end position="529"/>
    </location>
</feature>
<dbReference type="OrthoDB" id="9813903at2"/>
<dbReference type="InterPro" id="IPR043128">
    <property type="entry name" value="Rev_trsase/Diguanyl_cyclase"/>
</dbReference>
<accession>A0A1H8DCP5</accession>
<protein>
    <submittedName>
        <fullName evidence="5">Diguanylate cyclase (GGDEF) domain-containing protein</fullName>
    </submittedName>
</protein>
<dbReference type="Gene3D" id="3.30.450.20">
    <property type="entry name" value="PAS domain"/>
    <property type="match status" value="1"/>
</dbReference>
<dbReference type="STRING" id="917.SAMN05216326_11649"/>
<dbReference type="InterPro" id="IPR001633">
    <property type="entry name" value="EAL_dom"/>
</dbReference>
<evidence type="ECO:0000313" key="6">
    <source>
        <dbReference type="Proteomes" id="UP000199459"/>
    </source>
</evidence>
<name>A0A1H8DCP5_9PROT</name>
<keyword evidence="2" id="KW-1133">Transmembrane helix</keyword>
<dbReference type="CDD" id="cd01948">
    <property type="entry name" value="EAL"/>
    <property type="match status" value="1"/>
</dbReference>
<dbReference type="Pfam" id="PF00990">
    <property type="entry name" value="GGDEF"/>
    <property type="match status" value="1"/>
</dbReference>
<dbReference type="InterPro" id="IPR052155">
    <property type="entry name" value="Biofilm_reg_signaling"/>
</dbReference>
<dbReference type="CDD" id="cd01949">
    <property type="entry name" value="GGDEF"/>
    <property type="match status" value="1"/>
</dbReference>
<dbReference type="SMART" id="SM00052">
    <property type="entry name" value="EAL"/>
    <property type="match status" value="1"/>
</dbReference>
<dbReference type="GO" id="GO:0003824">
    <property type="term" value="F:catalytic activity"/>
    <property type="evidence" value="ECO:0007669"/>
    <property type="project" value="UniProtKB-ARBA"/>
</dbReference>
<feature type="transmembrane region" description="Helical" evidence="2">
    <location>
        <begin position="189"/>
        <end position="210"/>
    </location>
</feature>
<proteinExistence type="predicted"/>
<dbReference type="SUPFAM" id="SSF55073">
    <property type="entry name" value="Nucleotide cyclase"/>
    <property type="match status" value="1"/>
</dbReference>
<dbReference type="InterPro" id="IPR035919">
    <property type="entry name" value="EAL_sf"/>
</dbReference>
<dbReference type="Gene3D" id="3.20.20.450">
    <property type="entry name" value="EAL domain"/>
    <property type="match status" value="1"/>
</dbReference>
<evidence type="ECO:0000256" key="1">
    <source>
        <dbReference type="SAM" id="MobiDB-lite"/>
    </source>
</evidence>
<dbReference type="FunFam" id="3.30.70.270:FF:000001">
    <property type="entry name" value="Diguanylate cyclase domain protein"/>
    <property type="match status" value="1"/>
</dbReference>
<dbReference type="InterPro" id="IPR029787">
    <property type="entry name" value="Nucleotide_cyclase"/>
</dbReference>
<dbReference type="EMBL" id="FOCP01000006">
    <property type="protein sequence ID" value="SEN04257.1"/>
    <property type="molecule type" value="Genomic_DNA"/>
</dbReference>
<sequence>MKPGVQKKNILLRVYLLIALLMLMGILKAVLLTYHLHQQQRINDQLNQYYNPLIYHTENLTETIQGLNYSYRLRQLSVADEDIYVRALSNTAYVIDRYLRETKSLETEAQPNRAIENARIRMENDINNLVKIMNGVLATNDASDESIRQLPDQIQSADLRTQQYSRLLINEREDIHTVLLSESSNKTTFVIQLIVGTIIFAAFIIIPLVMNIRKMIIETHHAELRQRKLRELAELEQSRLASLLSALNIGILLEDSQNQVEYVNPAFRGMWEIDKDKPLTGLTINQLLNESPHGYSESKHPPNSGLPEQKTHGIRKHLEIKVTNNRILKQSFYPVLDGKKRLLGRLWTFEDITSERQTAEQLLYLAEHDALTGLLNRHSFQKSMDSMIEKCRRENGKFSLLYFDLDEFKYINDTFGHGTGDGVLSRIANQVSTLIRSTESFARVGGDEFAILTAFEPVEKVGVLPERIISAISSIPFQFEDTSIRLTASIGIANYPDHGVNVEDLVSHADTAMYEAKKKGKNRWALYNHDHKAPQMMVERMSWSRRIDLALQQDLLILYFQGVYYTNNQALSHLEVLVRMYDPADKQSIIMPGEFIPIAEKTAQIAEIDRIVLAKSIATLAQYPHVPALAVNISGRTFDEPSLPEFIREQLVSCSVDPKRLVLELTETEAVSDFQDAQRFIETINQIGCRVCLDDFGNGFSTFMYLKYLNVQILKVDGMFIRDLPKNYENQVLVKAMVNIAQALNKSVVAEFVENDETLALLKSLGVQFAQGYYFDKPTDQHKAFL</sequence>
<dbReference type="PROSITE" id="PS50883">
    <property type="entry name" value="EAL"/>
    <property type="match status" value="1"/>
</dbReference>
<dbReference type="SUPFAM" id="SSF141868">
    <property type="entry name" value="EAL domain-like"/>
    <property type="match status" value="1"/>
</dbReference>
<dbReference type="Gene3D" id="3.30.70.270">
    <property type="match status" value="1"/>
</dbReference>
<keyword evidence="2" id="KW-0812">Transmembrane</keyword>
<feature type="transmembrane region" description="Helical" evidence="2">
    <location>
        <begin position="12"/>
        <end position="36"/>
    </location>
</feature>
<evidence type="ECO:0000313" key="5">
    <source>
        <dbReference type="EMBL" id="SEN04257.1"/>
    </source>
</evidence>
<dbReference type="Proteomes" id="UP000199459">
    <property type="component" value="Unassembled WGS sequence"/>
</dbReference>
<dbReference type="RefSeq" id="WP_090629598.1">
    <property type="nucleotide sequence ID" value="NZ_FOCP01000006.1"/>
</dbReference>